<evidence type="ECO:0000256" key="1">
    <source>
        <dbReference type="ARBA" id="ARBA00004354"/>
    </source>
</evidence>
<evidence type="ECO:0000313" key="17">
    <source>
        <dbReference type="Proteomes" id="UP000201873"/>
    </source>
</evidence>
<dbReference type="GO" id="GO:0044165">
    <property type="term" value="C:host cell endoplasmic reticulum"/>
    <property type="evidence" value="ECO:0007669"/>
    <property type="project" value="UniProtKB-SubCell"/>
</dbReference>
<dbReference type="KEGG" id="vg:29057608"/>
<evidence type="ECO:0000256" key="8">
    <source>
        <dbReference type="ARBA" id="ARBA00023180"/>
    </source>
</evidence>
<keyword evidence="8" id="KW-0325">Glycoprotein</keyword>
<proteinExistence type="inferred from homology"/>
<keyword evidence="17" id="KW-1185">Reference proteome</keyword>
<dbReference type="Pfam" id="PF04887">
    <property type="entry name" value="Pox_M2"/>
    <property type="match status" value="1"/>
</dbReference>
<dbReference type="GO" id="GO:0085034">
    <property type="term" value="P:symbiont-mediated suppression of host NF-kappaB cascade"/>
    <property type="evidence" value="ECO:0007669"/>
    <property type="project" value="UniProtKB-KW"/>
</dbReference>
<dbReference type="Proteomes" id="UP000201873">
    <property type="component" value="Segment"/>
</dbReference>
<sequence length="218" mass="24895">MVRKLFLFLCMLSLGYSEYTDVQCPSRNDYRYWYFAAELTIGVNYDIKTIIGECHIYENYTDRDANIGLTGYGLQINMTIHDTDQRFVAAAEGVGEDNKLSVLLFTTQRLDKLQHNISITITCTEMNCGTMKYNSELTEAMNHATECDITIYGSCVKCVNLSMDPTKINPKFIHPKGKFLYKNSDHGGQGSYGVTFKDELNSCFLDIKDVSYDICYRE</sequence>
<gene>
    <name evidence="16" type="ORF">SKPV-WA-030</name>
</gene>
<organism evidence="16 17">
    <name type="scientific">Skunkpox virus</name>
    <dbReference type="NCBI Taxonomy" id="160796"/>
    <lineage>
        <taxon>Viruses</taxon>
        <taxon>Varidnaviria</taxon>
        <taxon>Bamfordvirae</taxon>
        <taxon>Nucleocytoviricota</taxon>
        <taxon>Pokkesviricetes</taxon>
        <taxon>Chitovirales</taxon>
        <taxon>Poxviridae</taxon>
        <taxon>Chordopoxvirinae</taxon>
        <taxon>Orthopoxvirus</taxon>
        <taxon>Orthopoxvirus skunkpox</taxon>
    </lineage>
</organism>
<dbReference type="RefSeq" id="YP_009282724.1">
    <property type="nucleotide sequence ID" value="NC_031038.1"/>
</dbReference>
<keyword evidence="7" id="KW-1100">Inhibition of host NF-kappa-B by virus</keyword>
<evidence type="ECO:0000256" key="5">
    <source>
        <dbReference type="ARBA" id="ARBA00022581"/>
    </source>
</evidence>
<evidence type="ECO:0000256" key="7">
    <source>
        <dbReference type="ARBA" id="ARBA00022863"/>
    </source>
</evidence>
<comment type="subcellular location">
    <subcellularLocation>
        <location evidence="1">Host endoplasmic reticulum</location>
    </subcellularLocation>
    <subcellularLocation>
        <location evidence="2">Secreted</location>
    </subcellularLocation>
</comment>
<comment type="similarity">
    <text evidence="11">Belongs to the orthopoxvirus OPG038 family.</text>
</comment>
<dbReference type="InterPro" id="IPR006971">
    <property type="entry name" value="Poxvirus_M2"/>
</dbReference>
<keyword evidence="3" id="KW-0244">Early protein</keyword>
<evidence type="ECO:0000256" key="2">
    <source>
        <dbReference type="ARBA" id="ARBA00004613"/>
    </source>
</evidence>
<keyword evidence="4" id="KW-0964">Secreted</keyword>
<dbReference type="GO" id="GO:0005576">
    <property type="term" value="C:extracellular region"/>
    <property type="evidence" value="ECO:0007669"/>
    <property type="project" value="UniProtKB-SubCell"/>
</dbReference>
<dbReference type="EMBL" id="KU749310">
    <property type="protein sequence ID" value="AOP31509.1"/>
    <property type="molecule type" value="Genomic_DNA"/>
</dbReference>
<evidence type="ECO:0000256" key="4">
    <source>
        <dbReference type="ARBA" id="ARBA00022525"/>
    </source>
</evidence>
<accession>A0A1C9KBI3</accession>
<name>A0A1C9KBI3_9POXV</name>
<evidence type="ECO:0000256" key="6">
    <source>
        <dbReference type="ARBA" id="ARBA00022729"/>
    </source>
</evidence>
<protein>
    <recommendedName>
        <fullName evidence="13">Early protein OPG038</fullName>
    </recommendedName>
    <alternativeName>
        <fullName evidence="14">Protein M2</fullName>
    </alternativeName>
</protein>
<dbReference type="GeneID" id="29057608"/>
<keyword evidence="10" id="KW-0899">Viral immunoevasion</keyword>
<evidence type="ECO:0000313" key="16">
    <source>
        <dbReference type="EMBL" id="AOP31509.1"/>
    </source>
</evidence>
<evidence type="ECO:0000256" key="9">
    <source>
        <dbReference type="ARBA" id="ARBA00023184"/>
    </source>
</evidence>
<evidence type="ECO:0000256" key="12">
    <source>
        <dbReference type="ARBA" id="ARBA00034797"/>
    </source>
</evidence>
<dbReference type="OrthoDB" id="10405at10239"/>
<keyword evidence="6" id="KW-0732">Signal</keyword>
<evidence type="ECO:0000256" key="13">
    <source>
        <dbReference type="ARBA" id="ARBA00034839"/>
    </source>
</evidence>
<keyword evidence="9" id="KW-1038">Host endoplasmic reticulum</keyword>
<comment type="subunit">
    <text evidence="12">Homooligomer. Interacts with host CD80 and CD86 when secreted.</text>
</comment>
<evidence type="ECO:0000256" key="10">
    <source>
        <dbReference type="ARBA" id="ARBA00023280"/>
    </source>
</evidence>
<dbReference type="PIRSF" id="PIRSF015982">
    <property type="entry name" value="VAC_M2L"/>
    <property type="match status" value="1"/>
</dbReference>
<comment type="function">
    <text evidence="15">Plays a role in immune evasion. When secreted, inhibits T-cell activation by preventing the binding of host CD80 and CD86 to soluble CTLA4 and CD28. In the infected cell, may inhibits host NF kappa B activation.</text>
</comment>
<evidence type="ECO:0000256" key="15">
    <source>
        <dbReference type="ARBA" id="ARBA00045309"/>
    </source>
</evidence>
<keyword evidence="5" id="KW-0945">Host-virus interaction</keyword>
<reference evidence="16 17" key="1">
    <citation type="journal article" date="2016" name="Virus Genes">
        <title>The genomes of three North American orthopoxviruses.</title>
        <authorList>
            <person name="Smithson C."/>
            <person name="Tang N."/>
            <person name="Sammons S."/>
            <person name="Frace M."/>
            <person name="Batra D."/>
            <person name="Li Y."/>
            <person name="Emerson G.L."/>
            <person name="Carroll D.S."/>
            <person name="Upton C."/>
        </authorList>
    </citation>
    <scope>NUCLEOTIDE SEQUENCE [LARGE SCALE GENOMIC DNA]</scope>
    <source>
        <strain evidence="16 17">WA</strain>
    </source>
</reference>
<evidence type="ECO:0000256" key="14">
    <source>
        <dbReference type="ARBA" id="ARBA00034914"/>
    </source>
</evidence>
<evidence type="ECO:0000256" key="11">
    <source>
        <dbReference type="ARBA" id="ARBA00034764"/>
    </source>
</evidence>
<evidence type="ECO:0000256" key="3">
    <source>
        <dbReference type="ARBA" id="ARBA00022518"/>
    </source>
</evidence>